<name>A0A9K3ITU1_HELAN</name>
<dbReference type="EMBL" id="MNCJ02000321">
    <property type="protein sequence ID" value="KAF5802905.1"/>
    <property type="molecule type" value="Genomic_DNA"/>
</dbReference>
<comment type="caution">
    <text evidence="1">The sequence shown here is derived from an EMBL/GenBank/DDBJ whole genome shotgun (WGS) entry which is preliminary data.</text>
</comment>
<reference evidence="1" key="1">
    <citation type="journal article" date="2017" name="Nature">
        <title>The sunflower genome provides insights into oil metabolism, flowering and Asterid evolution.</title>
        <authorList>
            <person name="Badouin H."/>
            <person name="Gouzy J."/>
            <person name="Grassa C.J."/>
            <person name="Murat F."/>
            <person name="Staton S.E."/>
            <person name="Cottret L."/>
            <person name="Lelandais-Briere C."/>
            <person name="Owens G.L."/>
            <person name="Carrere S."/>
            <person name="Mayjonade B."/>
            <person name="Legrand L."/>
            <person name="Gill N."/>
            <person name="Kane N.C."/>
            <person name="Bowers J.E."/>
            <person name="Hubner S."/>
            <person name="Bellec A."/>
            <person name="Berard A."/>
            <person name="Berges H."/>
            <person name="Blanchet N."/>
            <person name="Boniface M.C."/>
            <person name="Brunel D."/>
            <person name="Catrice O."/>
            <person name="Chaidir N."/>
            <person name="Claudel C."/>
            <person name="Donnadieu C."/>
            <person name="Faraut T."/>
            <person name="Fievet G."/>
            <person name="Helmstetter N."/>
            <person name="King M."/>
            <person name="Knapp S.J."/>
            <person name="Lai Z."/>
            <person name="Le Paslier M.C."/>
            <person name="Lippi Y."/>
            <person name="Lorenzon L."/>
            <person name="Mandel J.R."/>
            <person name="Marage G."/>
            <person name="Marchand G."/>
            <person name="Marquand E."/>
            <person name="Bret-Mestries E."/>
            <person name="Morien E."/>
            <person name="Nambeesan S."/>
            <person name="Nguyen T."/>
            <person name="Pegot-Espagnet P."/>
            <person name="Pouilly N."/>
            <person name="Raftis F."/>
            <person name="Sallet E."/>
            <person name="Schiex T."/>
            <person name="Thomas J."/>
            <person name="Vandecasteele C."/>
            <person name="Vares D."/>
            <person name="Vear F."/>
            <person name="Vautrin S."/>
            <person name="Crespi M."/>
            <person name="Mangin B."/>
            <person name="Burke J.M."/>
            <person name="Salse J."/>
            <person name="Munos S."/>
            <person name="Vincourt P."/>
            <person name="Rieseberg L.H."/>
            <person name="Langlade N.B."/>
        </authorList>
    </citation>
    <scope>NUCLEOTIDE SEQUENCE</scope>
    <source>
        <tissue evidence="1">Leaves</tissue>
    </source>
</reference>
<dbReference type="AlphaFoldDB" id="A0A9K3ITU1"/>
<sequence length="54" mass="5650">MKTMSGRGRGNINMTQAQFTNLLNTVAAAFAAHPLGKLVVLGCLGPTATSTFRL</sequence>
<reference evidence="1" key="2">
    <citation type="submission" date="2020-06" db="EMBL/GenBank/DDBJ databases">
        <title>Helianthus annuus Genome sequencing and assembly Release 2.</title>
        <authorList>
            <person name="Gouzy J."/>
            <person name="Langlade N."/>
            <person name="Munos S."/>
        </authorList>
    </citation>
    <scope>NUCLEOTIDE SEQUENCE</scope>
    <source>
        <tissue evidence="1">Leaves</tissue>
    </source>
</reference>
<gene>
    <name evidence="1" type="ORF">HanXRQr2_Chr06g0265031</name>
</gene>
<keyword evidence="2" id="KW-1185">Reference proteome</keyword>
<dbReference type="Gramene" id="mRNA:HanXRQr2_Chr06g0265031">
    <property type="protein sequence ID" value="CDS:HanXRQr2_Chr06g0265031.1"/>
    <property type="gene ID" value="HanXRQr2_Chr06g0265031"/>
</dbReference>
<proteinExistence type="predicted"/>
<evidence type="ECO:0000313" key="2">
    <source>
        <dbReference type="Proteomes" id="UP000215914"/>
    </source>
</evidence>
<dbReference type="Proteomes" id="UP000215914">
    <property type="component" value="Unassembled WGS sequence"/>
</dbReference>
<accession>A0A9K3ITU1</accession>
<protein>
    <submittedName>
        <fullName evidence="1">Uncharacterized protein</fullName>
    </submittedName>
</protein>
<evidence type="ECO:0000313" key="1">
    <source>
        <dbReference type="EMBL" id="KAF5802905.1"/>
    </source>
</evidence>
<organism evidence="1 2">
    <name type="scientific">Helianthus annuus</name>
    <name type="common">Common sunflower</name>
    <dbReference type="NCBI Taxonomy" id="4232"/>
    <lineage>
        <taxon>Eukaryota</taxon>
        <taxon>Viridiplantae</taxon>
        <taxon>Streptophyta</taxon>
        <taxon>Embryophyta</taxon>
        <taxon>Tracheophyta</taxon>
        <taxon>Spermatophyta</taxon>
        <taxon>Magnoliopsida</taxon>
        <taxon>eudicotyledons</taxon>
        <taxon>Gunneridae</taxon>
        <taxon>Pentapetalae</taxon>
        <taxon>asterids</taxon>
        <taxon>campanulids</taxon>
        <taxon>Asterales</taxon>
        <taxon>Asteraceae</taxon>
        <taxon>Asteroideae</taxon>
        <taxon>Heliantheae alliance</taxon>
        <taxon>Heliantheae</taxon>
        <taxon>Helianthus</taxon>
    </lineage>
</organism>